<comment type="caution">
    <text evidence="2">The sequence shown here is derived from an EMBL/GenBank/DDBJ whole genome shotgun (WGS) entry which is preliminary data.</text>
</comment>
<dbReference type="Pfam" id="PF10740">
    <property type="entry name" value="DUF2529"/>
    <property type="match status" value="1"/>
</dbReference>
<organism evidence="2 3">
    <name type="scientific">Heyndrickxia shackletonii</name>
    <dbReference type="NCBI Taxonomy" id="157838"/>
    <lineage>
        <taxon>Bacteria</taxon>
        <taxon>Bacillati</taxon>
        <taxon>Bacillota</taxon>
        <taxon>Bacilli</taxon>
        <taxon>Bacillales</taxon>
        <taxon>Bacillaceae</taxon>
        <taxon>Heyndrickxia</taxon>
    </lineage>
</organism>
<name>A0A0Q3TAH9_9BACI</name>
<dbReference type="Gene3D" id="3.40.50.10490">
    <property type="entry name" value="Glucose-6-phosphate isomerase like protein, domain 1"/>
    <property type="match status" value="1"/>
</dbReference>
<dbReference type="GO" id="GO:1901135">
    <property type="term" value="P:carbohydrate derivative metabolic process"/>
    <property type="evidence" value="ECO:0007669"/>
    <property type="project" value="InterPro"/>
</dbReference>
<dbReference type="SUPFAM" id="SSF53697">
    <property type="entry name" value="SIS domain"/>
    <property type="match status" value="1"/>
</dbReference>
<accession>A0A0Q3TAH9</accession>
<sequence>MLKMFLTQLNGLQQRIFEKEEETIEDTARLLAQAAIGEGKIYLKGFNEMEAVCKEAFFGAEPLNYATPFQHAKDLTDADRVLIISRFTTDEEAILLGKELKEKDIPFASVAGKVKSDTEDLADLADVHINTNLLKPMLPSETGDRVGFPSALAGLFIYHCIKFQLDEIMSEYLEDSI</sequence>
<dbReference type="AlphaFoldDB" id="A0A0Q3TAH9"/>
<protein>
    <recommendedName>
        <fullName evidence="1">DUF2529 domain-containing protein</fullName>
    </recommendedName>
</protein>
<dbReference type="STRING" id="157838.AN964_19175"/>
<keyword evidence="3" id="KW-1185">Reference proteome</keyword>
<dbReference type="InterPro" id="IPR019676">
    <property type="entry name" value="DUF2529"/>
</dbReference>
<evidence type="ECO:0000313" key="3">
    <source>
        <dbReference type="Proteomes" id="UP000051888"/>
    </source>
</evidence>
<gene>
    <name evidence="2" type="ORF">AN964_19175</name>
</gene>
<dbReference type="Proteomes" id="UP000051888">
    <property type="component" value="Unassembled WGS sequence"/>
</dbReference>
<evidence type="ECO:0000313" key="2">
    <source>
        <dbReference type="EMBL" id="KQL51128.1"/>
    </source>
</evidence>
<proteinExistence type="predicted"/>
<dbReference type="PATRIC" id="fig|157838.3.peg.4237"/>
<reference evidence="2 3" key="1">
    <citation type="submission" date="2015-09" db="EMBL/GenBank/DDBJ databases">
        <title>Genome sequencing project for genomic taxonomy and phylogenomics of Bacillus-like bacteria.</title>
        <authorList>
            <person name="Liu B."/>
            <person name="Wang J."/>
            <person name="Zhu Y."/>
            <person name="Liu G."/>
            <person name="Chen Q."/>
            <person name="Chen Z."/>
            <person name="Lan J."/>
            <person name="Che J."/>
            <person name="Ge C."/>
            <person name="Shi H."/>
            <person name="Pan Z."/>
            <person name="Liu X."/>
        </authorList>
    </citation>
    <scope>NUCLEOTIDE SEQUENCE [LARGE SCALE GENOMIC DNA]</scope>
    <source>
        <strain evidence="2 3">LMG 18435</strain>
    </source>
</reference>
<dbReference type="OrthoDB" id="2737584at2"/>
<dbReference type="GO" id="GO:0097367">
    <property type="term" value="F:carbohydrate derivative binding"/>
    <property type="evidence" value="ECO:0007669"/>
    <property type="project" value="InterPro"/>
</dbReference>
<feature type="domain" description="DUF2529" evidence="1">
    <location>
        <begin position="1"/>
        <end position="169"/>
    </location>
</feature>
<dbReference type="InterPro" id="IPR046348">
    <property type="entry name" value="SIS_dom_sf"/>
</dbReference>
<dbReference type="EMBL" id="LJJC01000006">
    <property type="protein sequence ID" value="KQL51128.1"/>
    <property type="molecule type" value="Genomic_DNA"/>
</dbReference>
<evidence type="ECO:0000259" key="1">
    <source>
        <dbReference type="Pfam" id="PF10740"/>
    </source>
</evidence>